<proteinExistence type="predicted"/>
<evidence type="ECO:0000313" key="2">
    <source>
        <dbReference type="Proteomes" id="UP000299102"/>
    </source>
</evidence>
<comment type="caution">
    <text evidence="1">The sequence shown here is derived from an EMBL/GenBank/DDBJ whole genome shotgun (WGS) entry which is preliminary data.</text>
</comment>
<organism evidence="1 2">
    <name type="scientific">Eumeta variegata</name>
    <name type="common">Bagworm moth</name>
    <name type="synonym">Eumeta japonica</name>
    <dbReference type="NCBI Taxonomy" id="151549"/>
    <lineage>
        <taxon>Eukaryota</taxon>
        <taxon>Metazoa</taxon>
        <taxon>Ecdysozoa</taxon>
        <taxon>Arthropoda</taxon>
        <taxon>Hexapoda</taxon>
        <taxon>Insecta</taxon>
        <taxon>Pterygota</taxon>
        <taxon>Neoptera</taxon>
        <taxon>Endopterygota</taxon>
        <taxon>Lepidoptera</taxon>
        <taxon>Glossata</taxon>
        <taxon>Ditrysia</taxon>
        <taxon>Tineoidea</taxon>
        <taxon>Psychidae</taxon>
        <taxon>Oiketicinae</taxon>
        <taxon>Eumeta</taxon>
    </lineage>
</organism>
<keyword evidence="2" id="KW-1185">Reference proteome</keyword>
<name>A0A4C1XNA8_EUMVA</name>
<evidence type="ECO:0000313" key="1">
    <source>
        <dbReference type="EMBL" id="GBP64958.1"/>
    </source>
</evidence>
<dbReference type="Proteomes" id="UP000299102">
    <property type="component" value="Unassembled WGS sequence"/>
</dbReference>
<gene>
    <name evidence="1" type="ORF">EVAR_36578_1</name>
</gene>
<sequence length="74" mass="8319">MRKKLKQHPSGRSGRAKTLSAKLCKLKSIRQTGWGGRQMRFPLKENYFKVSAESLLASNAFSISITYDALFGPE</sequence>
<accession>A0A4C1XNA8</accession>
<dbReference type="AlphaFoldDB" id="A0A4C1XNA8"/>
<reference evidence="1 2" key="1">
    <citation type="journal article" date="2019" name="Commun. Biol.">
        <title>The bagworm genome reveals a unique fibroin gene that provides high tensile strength.</title>
        <authorList>
            <person name="Kono N."/>
            <person name="Nakamura H."/>
            <person name="Ohtoshi R."/>
            <person name="Tomita M."/>
            <person name="Numata K."/>
            <person name="Arakawa K."/>
        </authorList>
    </citation>
    <scope>NUCLEOTIDE SEQUENCE [LARGE SCALE GENOMIC DNA]</scope>
</reference>
<dbReference type="EMBL" id="BGZK01000915">
    <property type="protein sequence ID" value="GBP64958.1"/>
    <property type="molecule type" value="Genomic_DNA"/>
</dbReference>
<protein>
    <submittedName>
        <fullName evidence="1">Uncharacterized protein</fullName>
    </submittedName>
</protein>